<evidence type="ECO:0000256" key="5">
    <source>
        <dbReference type="ARBA" id="ARBA00006435"/>
    </source>
</evidence>
<keyword evidence="19" id="KW-0732">Signal</keyword>
<dbReference type="GO" id="GO:0005886">
    <property type="term" value="C:plasma membrane"/>
    <property type="evidence" value="ECO:0007669"/>
    <property type="project" value="UniProtKB-SubCell"/>
</dbReference>
<keyword evidence="13" id="KW-0443">Lipid metabolism</keyword>
<dbReference type="PIRSF" id="PIRSF001273">
    <property type="entry name" value="CDH"/>
    <property type="match status" value="1"/>
</dbReference>
<evidence type="ECO:0000256" key="1">
    <source>
        <dbReference type="ARBA" id="ARBA00001007"/>
    </source>
</evidence>
<evidence type="ECO:0000313" key="20">
    <source>
        <dbReference type="EMBL" id="SAL35751.1"/>
    </source>
</evidence>
<evidence type="ECO:0000256" key="13">
    <source>
        <dbReference type="ARBA" id="ARBA00023098"/>
    </source>
</evidence>
<evidence type="ECO:0000256" key="11">
    <source>
        <dbReference type="ARBA" id="ARBA00022801"/>
    </source>
</evidence>
<keyword evidence="12" id="KW-1133">Transmembrane helix</keyword>
<proteinExistence type="inferred from homology"/>
<evidence type="ECO:0000256" key="14">
    <source>
        <dbReference type="ARBA" id="ARBA00023136"/>
    </source>
</evidence>
<dbReference type="EMBL" id="FCOC02000010">
    <property type="protein sequence ID" value="SAL35751.1"/>
    <property type="molecule type" value="Genomic_DNA"/>
</dbReference>
<reference evidence="20 21" key="1">
    <citation type="submission" date="2016-01" db="EMBL/GenBank/DDBJ databases">
        <authorList>
            <person name="Oliw E.H."/>
        </authorList>
    </citation>
    <scope>NUCLEOTIDE SEQUENCE [LARGE SCALE GENOMIC DNA]</scope>
    <source>
        <strain evidence="20">LMG 22029</strain>
    </source>
</reference>
<evidence type="ECO:0000256" key="19">
    <source>
        <dbReference type="SAM" id="SignalP"/>
    </source>
</evidence>
<dbReference type="Proteomes" id="UP000054893">
    <property type="component" value="Unassembled WGS sequence"/>
</dbReference>
<keyword evidence="14" id="KW-0472">Membrane</keyword>
<dbReference type="AlphaFoldDB" id="A0A158GVC3"/>
<name>A0A158GVC3_CABSO</name>
<evidence type="ECO:0000313" key="21">
    <source>
        <dbReference type="Proteomes" id="UP000054893"/>
    </source>
</evidence>
<dbReference type="Gene3D" id="3.30.428.30">
    <property type="entry name" value="HIT family - CDH-like"/>
    <property type="match status" value="1"/>
</dbReference>
<evidence type="ECO:0000256" key="6">
    <source>
        <dbReference type="ARBA" id="ARBA00012375"/>
    </source>
</evidence>
<dbReference type="OrthoDB" id="481399at2"/>
<dbReference type="InterPro" id="IPR003763">
    <property type="entry name" value="CDP-diacylglyc_Pase"/>
</dbReference>
<feature type="chain" id="PRO_5007810451" description="CDP-diacylglycerol pyrophosphatase" evidence="19">
    <location>
        <begin position="25"/>
        <end position="253"/>
    </location>
</feature>
<comment type="subcellular location">
    <subcellularLocation>
        <location evidence="2">Cell membrane</location>
        <topology evidence="2">Single-pass membrane protein</topology>
    </subcellularLocation>
</comment>
<dbReference type="GO" id="GO:0008654">
    <property type="term" value="P:phospholipid biosynthetic process"/>
    <property type="evidence" value="ECO:0007669"/>
    <property type="project" value="UniProtKB-KW"/>
</dbReference>
<evidence type="ECO:0000256" key="3">
    <source>
        <dbReference type="ARBA" id="ARBA00004927"/>
    </source>
</evidence>
<comment type="catalytic activity">
    <reaction evidence="1">
        <text>a CDP-1,2-diacyl-sn-glycerol + H2O = a 1,2-diacyl-sn-glycero-3-phosphate + CMP + 2 H(+)</text>
        <dbReference type="Rhea" id="RHEA:15221"/>
        <dbReference type="ChEBI" id="CHEBI:15377"/>
        <dbReference type="ChEBI" id="CHEBI:15378"/>
        <dbReference type="ChEBI" id="CHEBI:58332"/>
        <dbReference type="ChEBI" id="CHEBI:58608"/>
        <dbReference type="ChEBI" id="CHEBI:60377"/>
        <dbReference type="EC" id="3.6.1.26"/>
    </reaction>
</comment>
<keyword evidence="9" id="KW-0444">Lipid biosynthesis</keyword>
<dbReference type="NCBIfam" id="NF003986">
    <property type="entry name" value="PRK05471.1-5"/>
    <property type="match status" value="1"/>
</dbReference>
<dbReference type="EC" id="3.6.1.26" evidence="6"/>
<dbReference type="SUPFAM" id="SSF54197">
    <property type="entry name" value="HIT-like"/>
    <property type="match status" value="1"/>
</dbReference>
<evidence type="ECO:0000256" key="2">
    <source>
        <dbReference type="ARBA" id="ARBA00004162"/>
    </source>
</evidence>
<comment type="pathway">
    <text evidence="4">Lipid metabolism.</text>
</comment>
<evidence type="ECO:0000256" key="9">
    <source>
        <dbReference type="ARBA" id="ARBA00022516"/>
    </source>
</evidence>
<comment type="pathway">
    <text evidence="3">Phospholipid metabolism; CDP-diacylglycerol degradation; phosphatidate from CDP-diacylglycerol: step 1/1.</text>
</comment>
<keyword evidence="8" id="KW-1003">Cell membrane</keyword>
<evidence type="ECO:0000256" key="16">
    <source>
        <dbReference type="ARBA" id="ARBA00023264"/>
    </source>
</evidence>
<protein>
    <recommendedName>
        <fullName evidence="7">CDP-diacylglycerol pyrophosphatase</fullName>
        <ecNumber evidence="6">3.6.1.26</ecNumber>
    </recommendedName>
    <alternativeName>
        <fullName evidence="17">CDP-diacylglycerol phosphatidylhydrolase</fullName>
    </alternativeName>
    <alternativeName>
        <fullName evidence="18">CDP-diglyceride hydrolase</fullName>
    </alternativeName>
</protein>
<dbReference type="GO" id="GO:0008715">
    <property type="term" value="F:CDP-diacylglycerol diphosphatase activity"/>
    <property type="evidence" value="ECO:0007669"/>
    <property type="project" value="UniProtKB-EC"/>
</dbReference>
<organism evidence="20 21">
    <name type="scientific">Caballeronia sordidicola</name>
    <name type="common">Burkholderia sordidicola</name>
    <dbReference type="NCBI Taxonomy" id="196367"/>
    <lineage>
        <taxon>Bacteria</taxon>
        <taxon>Pseudomonadati</taxon>
        <taxon>Pseudomonadota</taxon>
        <taxon>Betaproteobacteria</taxon>
        <taxon>Burkholderiales</taxon>
        <taxon>Burkholderiaceae</taxon>
        <taxon>Caballeronia</taxon>
    </lineage>
</organism>
<evidence type="ECO:0000256" key="10">
    <source>
        <dbReference type="ARBA" id="ARBA00022692"/>
    </source>
</evidence>
<gene>
    <name evidence="20" type="primary">cdh</name>
    <name evidence="20" type="ORF">AWB64_03571</name>
</gene>
<comment type="similarity">
    <text evidence="5">Belongs to the Cdh family.</text>
</comment>
<dbReference type="InterPro" id="IPR036265">
    <property type="entry name" value="HIT-like_sf"/>
</dbReference>
<dbReference type="UniPathway" id="UPA00609">
    <property type="reaction ID" value="UER00664"/>
</dbReference>
<feature type="signal peptide" evidence="19">
    <location>
        <begin position="1"/>
        <end position="24"/>
    </location>
</feature>
<evidence type="ECO:0000256" key="18">
    <source>
        <dbReference type="ARBA" id="ARBA00032892"/>
    </source>
</evidence>
<dbReference type="GO" id="GO:0046342">
    <property type="term" value="P:CDP-diacylglycerol catabolic process"/>
    <property type="evidence" value="ECO:0007669"/>
    <property type="project" value="UniProtKB-UniPathway"/>
</dbReference>
<dbReference type="RefSeq" id="WP_060856703.1">
    <property type="nucleotide sequence ID" value="NZ_FCOC02000010.1"/>
</dbReference>
<dbReference type="PROSITE" id="PS51257">
    <property type="entry name" value="PROKAR_LIPOPROTEIN"/>
    <property type="match status" value="1"/>
</dbReference>
<evidence type="ECO:0000256" key="17">
    <source>
        <dbReference type="ARBA" id="ARBA00032888"/>
    </source>
</evidence>
<keyword evidence="15" id="KW-0594">Phospholipid biosynthesis</keyword>
<sequence>MRNFRLLCFFASALAAAFLATACAGNPNALWQIVHNSCEPAARGADVPQKCVDVDAAQGYAVLKDINGIAQYLLIPTKRIGGIESPELLSADSPNYWRAAWESRRFVTAKLGEQLPRDELSLAINSTSGRSQNQLHIHIDCLAPDVVDALREQGPKIGTQWSVFPTPLRGHAYRIRRIDDATLDSVDPFKLLAADVAREGGKMADQTLLLTGTTTPEGKPAFFLLNDHVRRAEGDFASSEELQDHSCAIARKH</sequence>
<dbReference type="Pfam" id="PF02611">
    <property type="entry name" value="CDH"/>
    <property type="match status" value="1"/>
</dbReference>
<evidence type="ECO:0000256" key="4">
    <source>
        <dbReference type="ARBA" id="ARBA00005189"/>
    </source>
</evidence>
<evidence type="ECO:0000256" key="15">
    <source>
        <dbReference type="ARBA" id="ARBA00023209"/>
    </source>
</evidence>
<evidence type="ECO:0000256" key="7">
    <source>
        <dbReference type="ARBA" id="ARBA00019608"/>
    </source>
</evidence>
<keyword evidence="16" id="KW-1208">Phospholipid metabolism</keyword>
<accession>A0A158GVC3</accession>
<evidence type="ECO:0000256" key="12">
    <source>
        <dbReference type="ARBA" id="ARBA00022989"/>
    </source>
</evidence>
<keyword evidence="11 20" id="KW-0378">Hydrolase</keyword>
<keyword evidence="10" id="KW-0812">Transmembrane</keyword>
<evidence type="ECO:0000256" key="8">
    <source>
        <dbReference type="ARBA" id="ARBA00022475"/>
    </source>
</evidence>